<comment type="caution">
    <text evidence="4">The sequence shown here is derived from an EMBL/GenBank/DDBJ whole genome shotgun (WGS) entry which is preliminary data.</text>
</comment>
<dbReference type="Proteomes" id="UP000031599">
    <property type="component" value="Unassembled WGS sequence"/>
</dbReference>
<dbReference type="InterPro" id="IPR036423">
    <property type="entry name" value="SOD-like_Cu/Zn_dom_sf"/>
</dbReference>
<protein>
    <submittedName>
        <fullName evidence="4">Superoxide dismutase</fullName>
    </submittedName>
</protein>
<dbReference type="GO" id="GO:0005507">
    <property type="term" value="F:copper ion binding"/>
    <property type="evidence" value="ECO:0007669"/>
    <property type="project" value="InterPro"/>
</dbReference>
<evidence type="ECO:0000256" key="1">
    <source>
        <dbReference type="ARBA" id="ARBA00010457"/>
    </source>
</evidence>
<accession>A0A0C2D4M2</accession>
<evidence type="ECO:0000313" key="5">
    <source>
        <dbReference type="Proteomes" id="UP000031599"/>
    </source>
</evidence>
<dbReference type="SUPFAM" id="SSF49329">
    <property type="entry name" value="Cu,Zn superoxide dismutase-like"/>
    <property type="match status" value="1"/>
</dbReference>
<dbReference type="GO" id="GO:0006801">
    <property type="term" value="P:superoxide metabolic process"/>
    <property type="evidence" value="ECO:0007669"/>
    <property type="project" value="InterPro"/>
</dbReference>
<dbReference type="PROSITE" id="PS51257">
    <property type="entry name" value="PROKAR_LIPOPROTEIN"/>
    <property type="match status" value="1"/>
</dbReference>
<feature type="domain" description="Superoxide dismutase copper/zinc binding" evidence="3">
    <location>
        <begin position="48"/>
        <end position="171"/>
    </location>
</feature>
<dbReference type="InterPro" id="IPR001424">
    <property type="entry name" value="SOD_Cu_Zn_dom"/>
</dbReference>
<evidence type="ECO:0000313" key="4">
    <source>
        <dbReference type="EMBL" id="KIG16630.1"/>
    </source>
</evidence>
<dbReference type="Gene3D" id="2.60.40.200">
    <property type="entry name" value="Superoxide dismutase, copper/zinc binding domain"/>
    <property type="match status" value="1"/>
</dbReference>
<proteinExistence type="inferred from homology"/>
<keyword evidence="2" id="KW-0732">Signal</keyword>
<dbReference type="InterPro" id="IPR024134">
    <property type="entry name" value="SOD_Cu/Zn_/chaperone"/>
</dbReference>
<sequence>MSKPRASKICCAAVTLCLMALGACTKDDDAKPREAVAKLTDSNGKGVGEATFEMGATGVKIEFNGHGLTPGSHGFHIHEVGKCDPPSFDSAGEHFNPTNASPGPDEVGFLPYLQVAADGTVKYEAMVKGANLDEKGPRSLLSDKGTALVIHQQTDDPDPAKPEPRIACGVIQAGKG</sequence>
<dbReference type="RefSeq" id="WP_052549297.1">
    <property type="nucleotide sequence ID" value="NZ_JMCC02000034.1"/>
</dbReference>
<evidence type="ECO:0000259" key="3">
    <source>
        <dbReference type="Pfam" id="PF00080"/>
    </source>
</evidence>
<dbReference type="PANTHER" id="PTHR10003">
    <property type="entry name" value="SUPEROXIDE DISMUTASE CU-ZN -RELATED"/>
    <property type="match status" value="1"/>
</dbReference>
<reference evidence="4 5" key="1">
    <citation type="submission" date="2014-12" db="EMBL/GenBank/DDBJ databases">
        <title>Genome assembly of Enhygromyxa salina DSM 15201.</title>
        <authorList>
            <person name="Sharma G."/>
            <person name="Subramanian S."/>
        </authorList>
    </citation>
    <scope>NUCLEOTIDE SEQUENCE [LARGE SCALE GENOMIC DNA]</scope>
    <source>
        <strain evidence="4 5">DSM 15201</strain>
    </source>
</reference>
<dbReference type="Pfam" id="PF00080">
    <property type="entry name" value="Sod_Cu"/>
    <property type="match status" value="1"/>
</dbReference>
<name>A0A0C2D4M2_9BACT</name>
<gene>
    <name evidence="4" type="ORF">DB30_04249</name>
</gene>
<dbReference type="AlphaFoldDB" id="A0A0C2D4M2"/>
<evidence type="ECO:0000256" key="2">
    <source>
        <dbReference type="SAM" id="SignalP"/>
    </source>
</evidence>
<dbReference type="EMBL" id="JMCC02000034">
    <property type="protein sequence ID" value="KIG16630.1"/>
    <property type="molecule type" value="Genomic_DNA"/>
</dbReference>
<feature type="signal peptide" evidence="2">
    <location>
        <begin position="1"/>
        <end position="25"/>
    </location>
</feature>
<organism evidence="4 5">
    <name type="scientific">Enhygromyxa salina</name>
    <dbReference type="NCBI Taxonomy" id="215803"/>
    <lineage>
        <taxon>Bacteria</taxon>
        <taxon>Pseudomonadati</taxon>
        <taxon>Myxococcota</taxon>
        <taxon>Polyangia</taxon>
        <taxon>Nannocystales</taxon>
        <taxon>Nannocystaceae</taxon>
        <taxon>Enhygromyxa</taxon>
    </lineage>
</organism>
<feature type="chain" id="PRO_5002147099" evidence="2">
    <location>
        <begin position="26"/>
        <end position="176"/>
    </location>
</feature>
<comment type="similarity">
    <text evidence="1">Belongs to the Cu-Zn superoxide dismutase family.</text>
</comment>